<evidence type="ECO:0000256" key="1">
    <source>
        <dbReference type="ARBA" id="ARBA00004496"/>
    </source>
</evidence>
<dbReference type="GO" id="GO:0000921">
    <property type="term" value="P:septin ring assembly"/>
    <property type="evidence" value="ECO:0007669"/>
    <property type="project" value="TreeGrafter"/>
</dbReference>
<evidence type="ECO:0000256" key="8">
    <source>
        <dbReference type="ARBA" id="ARBA00026068"/>
    </source>
</evidence>
<evidence type="ECO:0000256" key="6">
    <source>
        <dbReference type="ARBA" id="ARBA00023306"/>
    </source>
</evidence>
<dbReference type="RefSeq" id="WP_095405225.1">
    <property type="nucleotide sequence ID" value="NZ_NOJZ02000005.1"/>
</dbReference>
<comment type="caution">
    <text evidence="11">The sequence shown here is derived from an EMBL/GenBank/DDBJ whole genome shotgun (WGS) entry which is preliminary data.</text>
</comment>
<dbReference type="GO" id="GO:0043093">
    <property type="term" value="P:FtsZ-dependent cytokinesis"/>
    <property type="evidence" value="ECO:0007669"/>
    <property type="project" value="TreeGrafter"/>
</dbReference>
<dbReference type="GO" id="GO:0030428">
    <property type="term" value="C:cell septum"/>
    <property type="evidence" value="ECO:0007669"/>
    <property type="project" value="TreeGrafter"/>
</dbReference>
<gene>
    <name evidence="11" type="ORF">CHF27_004750</name>
</gene>
<keyword evidence="3" id="KW-0963">Cytoplasm</keyword>
<protein>
    <recommendedName>
        <fullName evidence="2">Cell division protein ZapA</fullName>
    </recommendedName>
    <alternativeName>
        <fullName evidence="9">Z ring-associated protein ZapA</fullName>
    </alternativeName>
</protein>
<dbReference type="InterPro" id="IPR053712">
    <property type="entry name" value="Bac_CellDiv_Activator"/>
</dbReference>
<dbReference type="Gene3D" id="6.10.250.790">
    <property type="match status" value="1"/>
</dbReference>
<organism evidence="11 12">
    <name type="scientific">Romboutsia maritimum</name>
    <dbReference type="NCBI Taxonomy" id="2020948"/>
    <lineage>
        <taxon>Bacteria</taxon>
        <taxon>Bacillati</taxon>
        <taxon>Bacillota</taxon>
        <taxon>Clostridia</taxon>
        <taxon>Peptostreptococcales</taxon>
        <taxon>Peptostreptococcaceae</taxon>
        <taxon>Romboutsia</taxon>
    </lineage>
</organism>
<dbReference type="GO" id="GO:0000917">
    <property type="term" value="P:division septum assembly"/>
    <property type="evidence" value="ECO:0007669"/>
    <property type="project" value="UniProtKB-KW"/>
</dbReference>
<dbReference type="PANTHER" id="PTHR34981:SF1">
    <property type="entry name" value="CELL DIVISION PROTEIN ZAPA"/>
    <property type="match status" value="1"/>
</dbReference>
<comment type="subcellular location">
    <subcellularLocation>
        <location evidence="1">Cytoplasm</location>
    </subcellularLocation>
</comment>
<evidence type="ECO:0000256" key="5">
    <source>
        <dbReference type="ARBA" id="ARBA00023210"/>
    </source>
</evidence>
<accession>A0A255HXP5</accession>
<keyword evidence="10" id="KW-0175">Coiled coil</keyword>
<evidence type="ECO:0000256" key="2">
    <source>
        <dbReference type="ARBA" id="ARBA00015195"/>
    </source>
</evidence>
<dbReference type="InterPro" id="IPR036192">
    <property type="entry name" value="Cell_div_ZapA-like_sf"/>
</dbReference>
<evidence type="ECO:0000256" key="7">
    <source>
        <dbReference type="ARBA" id="ARBA00024910"/>
    </source>
</evidence>
<keyword evidence="4 11" id="KW-0132">Cell division</keyword>
<dbReference type="AlphaFoldDB" id="A0A255HXP5"/>
<reference evidence="11 12" key="1">
    <citation type="journal article" date="2017" name="Genome Announc.">
        <title>Draft Genome Sequence of Romboutsia maritimum sp. nov. Strain CCRI-22766(T), Isolated from Coastal Estuarine Mud.</title>
        <authorList>
            <person name="Maheux A.F."/>
            <person name="Boudreau D.K."/>
            <person name="Berube E."/>
            <person name="Boissinot M."/>
            <person name="Raymond F."/>
            <person name="Brodeur S."/>
            <person name="Corbeil J."/>
            <person name="Brightwell G."/>
            <person name="Broda D."/>
            <person name="Omar R.F."/>
            <person name="Bergeron M.G."/>
        </authorList>
    </citation>
    <scope>NUCLEOTIDE SEQUENCE [LARGE SCALE GENOMIC DNA]</scope>
    <source>
        <strain evidence="11 12">CCRI-22766</strain>
    </source>
</reference>
<keyword evidence="6" id="KW-0131">Cell cycle</keyword>
<keyword evidence="5" id="KW-0717">Septation</keyword>
<dbReference type="OrthoDB" id="1711036at2"/>
<dbReference type="SUPFAM" id="SSF102829">
    <property type="entry name" value="Cell division protein ZapA-like"/>
    <property type="match status" value="1"/>
</dbReference>
<evidence type="ECO:0000256" key="10">
    <source>
        <dbReference type="SAM" id="Coils"/>
    </source>
</evidence>
<dbReference type="GO" id="GO:0032153">
    <property type="term" value="C:cell division site"/>
    <property type="evidence" value="ECO:0007669"/>
    <property type="project" value="TreeGrafter"/>
</dbReference>
<evidence type="ECO:0000313" key="12">
    <source>
        <dbReference type="Proteomes" id="UP000243494"/>
    </source>
</evidence>
<evidence type="ECO:0000256" key="9">
    <source>
        <dbReference type="ARBA" id="ARBA00033158"/>
    </source>
</evidence>
<keyword evidence="12" id="KW-1185">Reference proteome</keyword>
<sequence length="199" mass="22700">MNKVMVKIQGAEYPMVGDKSEQHMLKVADFVDKEMSKVIESNPRLSLSMASIVAAINITDILFECSEINDELTTENHDLKGKIGTPDEKLKLEVEKLKQDLGNKSKEVESDKAQIQDLLKQIENHKLELDNLKNKKEGSKEELENYKLQVEELKTQAEEANERATIAESLASEFQNKAYSLQLKFTELENEVKYLRAAR</sequence>
<evidence type="ECO:0000256" key="4">
    <source>
        <dbReference type="ARBA" id="ARBA00022618"/>
    </source>
</evidence>
<name>A0A255HXP5_9FIRM</name>
<dbReference type="Pfam" id="PF05164">
    <property type="entry name" value="ZapA"/>
    <property type="match status" value="1"/>
</dbReference>
<dbReference type="EMBL" id="NOJZ02000005">
    <property type="protein sequence ID" value="RDY24128.1"/>
    <property type="molecule type" value="Genomic_DNA"/>
</dbReference>
<evidence type="ECO:0000313" key="11">
    <source>
        <dbReference type="EMBL" id="RDY24128.1"/>
    </source>
</evidence>
<comment type="subunit">
    <text evidence="8">Homodimer. Interacts with FtsZ.</text>
</comment>
<proteinExistence type="predicted"/>
<dbReference type="Proteomes" id="UP000243494">
    <property type="component" value="Unassembled WGS sequence"/>
</dbReference>
<dbReference type="InterPro" id="IPR007838">
    <property type="entry name" value="Cell_div_ZapA-like"/>
</dbReference>
<evidence type="ECO:0000256" key="3">
    <source>
        <dbReference type="ARBA" id="ARBA00022490"/>
    </source>
</evidence>
<feature type="coiled-coil region" evidence="10">
    <location>
        <begin position="87"/>
        <end position="177"/>
    </location>
</feature>
<dbReference type="GO" id="GO:0005829">
    <property type="term" value="C:cytosol"/>
    <property type="evidence" value="ECO:0007669"/>
    <property type="project" value="TreeGrafter"/>
</dbReference>
<dbReference type="PANTHER" id="PTHR34981">
    <property type="entry name" value="CELL DIVISION PROTEIN ZAPA"/>
    <property type="match status" value="1"/>
</dbReference>
<comment type="function">
    <text evidence="7">Activator of cell division through the inhibition of FtsZ GTPase activity, therefore promoting FtsZ assembly into bundles of protofilaments necessary for the formation of the division Z ring. It is recruited early at mid-cell but it is not essential for cell division.</text>
</comment>